<dbReference type="EMBL" id="RXIC02000495">
    <property type="protein sequence ID" value="KAB1199132.1"/>
    <property type="molecule type" value="Genomic_DNA"/>
</dbReference>
<evidence type="ECO:0000256" key="1">
    <source>
        <dbReference type="SAM" id="MobiDB-lite"/>
    </source>
</evidence>
<organism evidence="2 3">
    <name type="scientific">Morella rubra</name>
    <name type="common">Chinese bayberry</name>
    <dbReference type="NCBI Taxonomy" id="262757"/>
    <lineage>
        <taxon>Eukaryota</taxon>
        <taxon>Viridiplantae</taxon>
        <taxon>Streptophyta</taxon>
        <taxon>Embryophyta</taxon>
        <taxon>Tracheophyta</taxon>
        <taxon>Spermatophyta</taxon>
        <taxon>Magnoliopsida</taxon>
        <taxon>eudicotyledons</taxon>
        <taxon>Gunneridae</taxon>
        <taxon>Pentapetalae</taxon>
        <taxon>rosids</taxon>
        <taxon>fabids</taxon>
        <taxon>Fagales</taxon>
        <taxon>Myricaceae</taxon>
        <taxon>Morella</taxon>
    </lineage>
</organism>
<dbReference type="PANTHER" id="PTHR46932">
    <property type="entry name" value="HEAVY METAL-ASSOCIATED ISOPRENYLATED PLANT PROTEIN 47"/>
    <property type="match status" value="1"/>
</dbReference>
<evidence type="ECO:0008006" key="4">
    <source>
        <dbReference type="Google" id="ProtNLM"/>
    </source>
</evidence>
<gene>
    <name evidence="2" type="ORF">CJ030_MR0G027300</name>
</gene>
<evidence type="ECO:0000313" key="3">
    <source>
        <dbReference type="Proteomes" id="UP000516437"/>
    </source>
</evidence>
<dbReference type="PANTHER" id="PTHR46932:SF12">
    <property type="entry name" value="HEAVY METAL-ASSOCIATED ISOPRENYLATED PLANT PROTEIN 47"/>
    <property type="match status" value="1"/>
</dbReference>
<dbReference type="AlphaFoldDB" id="A0A6A1UFR7"/>
<feature type="non-terminal residue" evidence="2">
    <location>
        <position position="1"/>
    </location>
</feature>
<feature type="compositionally biased region" description="Basic and acidic residues" evidence="1">
    <location>
        <begin position="76"/>
        <end position="112"/>
    </location>
</feature>
<keyword evidence="3" id="KW-1185">Reference proteome</keyword>
<proteinExistence type="predicted"/>
<evidence type="ECO:0000313" key="2">
    <source>
        <dbReference type="EMBL" id="KAB1199132.1"/>
    </source>
</evidence>
<reference evidence="2 3" key="1">
    <citation type="journal article" date="2019" name="Plant Biotechnol. J.">
        <title>The red bayberry genome and genetic basis of sex determination.</title>
        <authorList>
            <person name="Jia H.M."/>
            <person name="Jia H.J."/>
            <person name="Cai Q.L."/>
            <person name="Wang Y."/>
            <person name="Zhao H.B."/>
            <person name="Yang W.F."/>
            <person name="Wang G.Y."/>
            <person name="Li Y.H."/>
            <person name="Zhan D.L."/>
            <person name="Shen Y.T."/>
            <person name="Niu Q.F."/>
            <person name="Chang L."/>
            <person name="Qiu J."/>
            <person name="Zhao L."/>
            <person name="Xie H.B."/>
            <person name="Fu W.Y."/>
            <person name="Jin J."/>
            <person name="Li X.W."/>
            <person name="Jiao Y."/>
            <person name="Zhou C.C."/>
            <person name="Tu T."/>
            <person name="Chai C.Y."/>
            <person name="Gao J.L."/>
            <person name="Fan L.J."/>
            <person name="van de Weg E."/>
            <person name="Wang J.Y."/>
            <person name="Gao Z.S."/>
        </authorList>
    </citation>
    <scope>NUCLEOTIDE SEQUENCE [LARGE SCALE GENOMIC DNA]</scope>
    <source>
        <tissue evidence="2">Leaves</tissue>
    </source>
</reference>
<dbReference type="InterPro" id="IPR042885">
    <property type="entry name" value="HIPP47/16"/>
</dbReference>
<name>A0A6A1UFR7_9ROSI</name>
<sequence length="148" mass="15722">LQQKIVIKLRVPCDKCSSKALALAAEADGVSSVALEGADRDQVVVIGDGVDAACLTTSLRKKVGCVLLVSVEEVKPKDAKGGGDKGKNGGDNKGKDGGDNGKKNGEDKKKDPPPPQCVWTMNPPNCHPHCEMYKIVYEDPYPQTCTIM</sequence>
<feature type="region of interest" description="Disordered" evidence="1">
    <location>
        <begin position="76"/>
        <end position="117"/>
    </location>
</feature>
<dbReference type="Proteomes" id="UP000516437">
    <property type="component" value="Unassembled WGS sequence"/>
</dbReference>
<protein>
    <recommendedName>
        <fullName evidence="4">HMA domain-containing protein</fullName>
    </recommendedName>
</protein>
<dbReference type="OrthoDB" id="692882at2759"/>
<dbReference type="Gene3D" id="3.30.70.100">
    <property type="match status" value="1"/>
</dbReference>
<accession>A0A6A1UFR7</accession>
<comment type="caution">
    <text evidence="2">The sequence shown here is derived from an EMBL/GenBank/DDBJ whole genome shotgun (WGS) entry which is preliminary data.</text>
</comment>